<dbReference type="PROSITE" id="PS50089">
    <property type="entry name" value="ZF_RING_2"/>
    <property type="match status" value="1"/>
</dbReference>
<gene>
    <name evidence="5" type="ORF">SAPINGB_P001479</name>
</gene>
<protein>
    <recommendedName>
        <fullName evidence="4">RING-type domain-containing protein</fullName>
    </recommendedName>
</protein>
<evidence type="ECO:0000256" key="1">
    <source>
        <dbReference type="PROSITE-ProRule" id="PRU00175"/>
    </source>
</evidence>
<dbReference type="PANTHER" id="PTHR22765">
    <property type="entry name" value="RING FINGER AND PROTEASE ASSOCIATED DOMAIN-CONTAINING"/>
    <property type="match status" value="1"/>
</dbReference>
<dbReference type="OrthoDB" id="8062037at2759"/>
<dbReference type="RefSeq" id="XP_031852092.1">
    <property type="nucleotide sequence ID" value="XM_031996201.1"/>
</dbReference>
<keyword evidence="6" id="KW-1185">Reference proteome</keyword>
<dbReference type="AlphaFoldDB" id="A0A5E8B825"/>
<keyword evidence="3" id="KW-0472">Membrane</keyword>
<feature type="region of interest" description="Disordered" evidence="2">
    <location>
        <begin position="113"/>
        <end position="166"/>
    </location>
</feature>
<dbReference type="EMBL" id="CABVLU010000001">
    <property type="protein sequence ID" value="VVT46972.1"/>
    <property type="molecule type" value="Genomic_DNA"/>
</dbReference>
<dbReference type="CDD" id="cd16454">
    <property type="entry name" value="RING-H2_PA-TM-RING"/>
    <property type="match status" value="1"/>
</dbReference>
<organism evidence="5 6">
    <name type="scientific">Magnusiomyces paraingens</name>
    <dbReference type="NCBI Taxonomy" id="2606893"/>
    <lineage>
        <taxon>Eukaryota</taxon>
        <taxon>Fungi</taxon>
        <taxon>Dikarya</taxon>
        <taxon>Ascomycota</taxon>
        <taxon>Saccharomycotina</taxon>
        <taxon>Dipodascomycetes</taxon>
        <taxon>Dipodascales</taxon>
        <taxon>Dipodascaceae</taxon>
        <taxon>Magnusiomyces</taxon>
    </lineage>
</organism>
<keyword evidence="1" id="KW-0863">Zinc-finger</keyword>
<dbReference type="GeneID" id="43580301"/>
<dbReference type="Pfam" id="PF13639">
    <property type="entry name" value="zf-RING_2"/>
    <property type="match status" value="1"/>
</dbReference>
<feature type="transmembrane region" description="Helical" evidence="3">
    <location>
        <begin position="12"/>
        <end position="37"/>
    </location>
</feature>
<feature type="compositionally biased region" description="Polar residues" evidence="2">
    <location>
        <begin position="288"/>
        <end position="301"/>
    </location>
</feature>
<feature type="compositionally biased region" description="Low complexity" evidence="2">
    <location>
        <begin position="125"/>
        <end position="158"/>
    </location>
</feature>
<evidence type="ECO:0000259" key="4">
    <source>
        <dbReference type="PROSITE" id="PS50089"/>
    </source>
</evidence>
<dbReference type="SUPFAM" id="SSF57850">
    <property type="entry name" value="RING/U-box"/>
    <property type="match status" value="1"/>
</dbReference>
<feature type="domain" description="RING-type" evidence="4">
    <location>
        <begin position="316"/>
        <end position="363"/>
    </location>
</feature>
<keyword evidence="1" id="KW-0479">Metal-binding</keyword>
<dbReference type="InterPro" id="IPR051826">
    <property type="entry name" value="E3_ubiquitin-ligase_domain"/>
</dbReference>
<proteinExistence type="predicted"/>
<feature type="region of interest" description="Disordered" evidence="2">
    <location>
        <begin position="276"/>
        <end position="310"/>
    </location>
</feature>
<reference evidence="5 6" key="1">
    <citation type="submission" date="2019-09" db="EMBL/GenBank/DDBJ databases">
        <authorList>
            <person name="Brejova B."/>
        </authorList>
    </citation>
    <scope>NUCLEOTIDE SEQUENCE [LARGE SCALE GENOMIC DNA]</scope>
</reference>
<dbReference type="GO" id="GO:0061630">
    <property type="term" value="F:ubiquitin protein ligase activity"/>
    <property type="evidence" value="ECO:0007669"/>
    <property type="project" value="TreeGrafter"/>
</dbReference>
<dbReference type="InterPro" id="IPR013083">
    <property type="entry name" value="Znf_RING/FYVE/PHD"/>
</dbReference>
<dbReference type="Gene3D" id="3.30.40.10">
    <property type="entry name" value="Zinc/RING finger domain, C3HC4 (zinc finger)"/>
    <property type="match status" value="1"/>
</dbReference>
<dbReference type="Proteomes" id="UP000398389">
    <property type="component" value="Unassembled WGS sequence"/>
</dbReference>
<dbReference type="InterPro" id="IPR001841">
    <property type="entry name" value="Znf_RING"/>
</dbReference>
<sequence length="377" mass="42297">MNLWYYIREYIIDPLFLAIQIIGVVIAFPFICLFYYFSDCFCCCCGSNNTHSGEPNLPFEIDYPYYNVPCFTKCELDETFPPQKYSDVKKLLPLANTFRYTSSPLQQQALPTISAQPSTESFKDITNTSINNTENTADNGNNSEQSTDNNNNAENNSNHTQRNSVLSNSTLITLPEKAHIRNGSGRSFCSSSTGCLTHNVSDHIEIPQINNDNTPTANNNGNITKHIRTSSSTDPLYWLDLEYGSYNPENPDLITPTLSRTESMLRSFISTFNNVSTNGEDSTIKPDSLNNTELNGKSSTKTSDRNTEDEENKPCCAICQEDFEGKSGESDAIVRVLPCHHIFHDECITPWICTCKATCPMCQLDLTSNRNLIEHLL</sequence>
<evidence type="ECO:0000313" key="5">
    <source>
        <dbReference type="EMBL" id="VVT46972.1"/>
    </source>
</evidence>
<keyword evidence="3" id="KW-0812">Transmembrane</keyword>
<keyword evidence="1" id="KW-0862">Zinc</keyword>
<dbReference type="SMART" id="SM00184">
    <property type="entry name" value="RING"/>
    <property type="match status" value="1"/>
</dbReference>
<dbReference type="GO" id="GO:0008270">
    <property type="term" value="F:zinc ion binding"/>
    <property type="evidence" value="ECO:0007669"/>
    <property type="project" value="UniProtKB-KW"/>
</dbReference>
<evidence type="ECO:0000256" key="2">
    <source>
        <dbReference type="SAM" id="MobiDB-lite"/>
    </source>
</evidence>
<evidence type="ECO:0000256" key="3">
    <source>
        <dbReference type="SAM" id="Phobius"/>
    </source>
</evidence>
<dbReference type="GO" id="GO:0006511">
    <property type="term" value="P:ubiquitin-dependent protein catabolic process"/>
    <property type="evidence" value="ECO:0007669"/>
    <property type="project" value="TreeGrafter"/>
</dbReference>
<feature type="compositionally biased region" description="Low complexity" evidence="2">
    <location>
        <begin position="210"/>
        <end position="224"/>
    </location>
</feature>
<feature type="region of interest" description="Disordered" evidence="2">
    <location>
        <begin position="206"/>
        <end position="227"/>
    </location>
</feature>
<name>A0A5E8B825_9ASCO</name>
<dbReference type="PANTHER" id="PTHR22765:SF434">
    <property type="entry name" value="GB|AAD18119.1-RELATED"/>
    <property type="match status" value="1"/>
</dbReference>
<keyword evidence="3" id="KW-1133">Transmembrane helix</keyword>
<accession>A0A5E8B825</accession>
<evidence type="ECO:0000313" key="6">
    <source>
        <dbReference type="Proteomes" id="UP000398389"/>
    </source>
</evidence>